<proteinExistence type="inferred from homology"/>
<feature type="domain" description="Disease resistance N-terminal" evidence="6">
    <location>
        <begin position="9"/>
        <end position="91"/>
    </location>
</feature>
<evidence type="ECO:0000256" key="2">
    <source>
        <dbReference type="ARBA" id="ARBA00022614"/>
    </source>
</evidence>
<keyword evidence="4" id="KW-0547">Nucleotide-binding</keyword>
<evidence type="ECO:0000256" key="1">
    <source>
        <dbReference type="ARBA" id="ARBA00008894"/>
    </source>
</evidence>
<evidence type="ECO:0000259" key="6">
    <source>
        <dbReference type="Pfam" id="PF18052"/>
    </source>
</evidence>
<dbReference type="InterPro" id="IPR041118">
    <property type="entry name" value="Rx_N"/>
</dbReference>
<dbReference type="Pfam" id="PF18052">
    <property type="entry name" value="Rx_N"/>
    <property type="match status" value="1"/>
</dbReference>
<protein>
    <recommendedName>
        <fullName evidence="6">Disease resistance N-terminal domain-containing protein</fullName>
    </recommendedName>
</protein>
<keyword evidence="5" id="KW-0611">Plant defense</keyword>
<dbReference type="PANTHER" id="PTHR33377">
    <property type="entry name" value="OS10G0134700 PROTEIN-RELATED"/>
    <property type="match status" value="1"/>
</dbReference>
<keyword evidence="8" id="KW-1185">Reference proteome</keyword>
<keyword evidence="3" id="KW-0677">Repeat</keyword>
<evidence type="ECO:0000256" key="4">
    <source>
        <dbReference type="ARBA" id="ARBA00022741"/>
    </source>
</evidence>
<dbReference type="EnsemblPlants" id="OMERI01G27020.3">
    <property type="protein sequence ID" value="OMERI01G27020.3"/>
    <property type="gene ID" value="OMERI01G27020"/>
</dbReference>
<accession>A0A0E0C7A5</accession>
<dbReference type="Gene3D" id="3.40.50.300">
    <property type="entry name" value="P-loop containing nucleotide triphosphate hydrolases"/>
    <property type="match status" value="1"/>
</dbReference>
<dbReference type="GO" id="GO:0043531">
    <property type="term" value="F:ADP binding"/>
    <property type="evidence" value="ECO:0007669"/>
    <property type="project" value="InterPro"/>
</dbReference>
<dbReference type="SUPFAM" id="SSF52540">
    <property type="entry name" value="P-loop containing nucleoside triphosphate hydrolases"/>
    <property type="match status" value="1"/>
</dbReference>
<name>A0A0E0C7A5_9ORYZ</name>
<dbReference type="AlphaFoldDB" id="A0A0E0C7A5"/>
<organism evidence="7">
    <name type="scientific">Oryza meridionalis</name>
    <dbReference type="NCBI Taxonomy" id="40149"/>
    <lineage>
        <taxon>Eukaryota</taxon>
        <taxon>Viridiplantae</taxon>
        <taxon>Streptophyta</taxon>
        <taxon>Embryophyta</taxon>
        <taxon>Tracheophyta</taxon>
        <taxon>Spermatophyta</taxon>
        <taxon>Magnoliopsida</taxon>
        <taxon>Liliopsida</taxon>
        <taxon>Poales</taxon>
        <taxon>Poaceae</taxon>
        <taxon>BOP clade</taxon>
        <taxon>Oryzoideae</taxon>
        <taxon>Oryzeae</taxon>
        <taxon>Oryzinae</taxon>
        <taxon>Oryza</taxon>
    </lineage>
</organism>
<dbReference type="PANTHER" id="PTHR33377:SF36">
    <property type="entry name" value="OS01G0720900 PROTEIN"/>
    <property type="match status" value="1"/>
</dbReference>
<dbReference type="Proteomes" id="UP000008021">
    <property type="component" value="Chromosome 1"/>
</dbReference>
<sequence length="604" mass="69619">MEVLLSAVLGDLVSRSISFLVDKYYQQKMGMGVDLQCLRRLLLQIEATVLEAEGRHITNRAMLQQLQMLREGMYKGHYMVDTIKNGVLQHEMVNDEGYPHINRQPYSQHLILEKCMFGRQAEIERITNFLLRESLGAESLGVLPIIGPARVGKSTLVEHICYDERVRSFFSSIVFCSGSDIGSKSFADLRDSGIVKHQSCVAHERSLIIIEFIDDGDVDEKNWIRLYSSRSCIPHGSKIIITSRSERFRNVGTTQPLELSLLPQEAHWYFFKVLAFGSTNPVEHPFLESAAMEMAAEYRCFVAANFVASLFRANFCTQFWRLFLRCHRNIVEKHVILFGEHPYTLLQKNHDIYLVENFRDPKFILVNGYKTCLRNDDPKVMLHEVHTGTSKAHGKFEVLVWRSRIPPYHEFVMSCEAQAQQHTIFKRKRELGKQLSSTLGAREASLSPPADVDAQRINAPPGLLRGELRISLFLSWANPDAHYWTLILKNMREYTRKHRAMFGKHPHDLLRNNHPVYLWRLAESSKIFLCHGFYTACPAKQEIPRVTFQEVLSGRVTPHGRFEVLAWTSQIPPCRSYLMSCSLDTPHGPHRVLDRKKRLRQLVT</sequence>
<evidence type="ECO:0000313" key="8">
    <source>
        <dbReference type="Proteomes" id="UP000008021"/>
    </source>
</evidence>
<reference evidence="7" key="2">
    <citation type="submission" date="2018-05" db="EMBL/GenBank/DDBJ databases">
        <title>OmerRS3 (Oryza meridionalis Reference Sequence Version 3).</title>
        <authorList>
            <person name="Zhang J."/>
            <person name="Kudrna D."/>
            <person name="Lee S."/>
            <person name="Talag J."/>
            <person name="Welchert J."/>
            <person name="Wing R.A."/>
        </authorList>
    </citation>
    <scope>NUCLEOTIDE SEQUENCE [LARGE SCALE GENOMIC DNA]</scope>
    <source>
        <strain evidence="7">cv. OR44</strain>
    </source>
</reference>
<evidence type="ECO:0000313" key="7">
    <source>
        <dbReference type="EnsemblPlants" id="OMERI01G27020.3"/>
    </source>
</evidence>
<comment type="similarity">
    <text evidence="1">Belongs to the disease resistance NB-LRR family.</text>
</comment>
<dbReference type="GO" id="GO:0006952">
    <property type="term" value="P:defense response"/>
    <property type="evidence" value="ECO:0007669"/>
    <property type="project" value="UniProtKB-KW"/>
</dbReference>
<evidence type="ECO:0000256" key="5">
    <source>
        <dbReference type="ARBA" id="ARBA00022821"/>
    </source>
</evidence>
<reference evidence="7" key="1">
    <citation type="submission" date="2015-04" db="UniProtKB">
        <authorList>
            <consortium name="EnsemblPlants"/>
        </authorList>
    </citation>
    <scope>IDENTIFICATION</scope>
</reference>
<dbReference type="HOGENOM" id="CLU_001090_4_0_1"/>
<dbReference type="InterPro" id="IPR027417">
    <property type="entry name" value="P-loop_NTPase"/>
</dbReference>
<keyword evidence="2" id="KW-0433">Leucine-rich repeat</keyword>
<dbReference type="Gramene" id="OMERI01G27020.3">
    <property type="protein sequence ID" value="OMERI01G27020.3"/>
    <property type="gene ID" value="OMERI01G27020"/>
</dbReference>
<evidence type="ECO:0000256" key="3">
    <source>
        <dbReference type="ARBA" id="ARBA00022737"/>
    </source>
</evidence>